<protein>
    <recommendedName>
        <fullName evidence="5">Novel STAND NTPase 3 domain-containing protein</fullName>
    </recommendedName>
</protein>
<dbReference type="Gene3D" id="1.25.40.20">
    <property type="entry name" value="Ankyrin repeat-containing domain"/>
    <property type="match status" value="7"/>
</dbReference>
<dbReference type="SMART" id="SM00248">
    <property type="entry name" value="ANK"/>
    <property type="match status" value="22"/>
</dbReference>
<feature type="repeat" description="ANK" evidence="3">
    <location>
        <begin position="941"/>
        <end position="973"/>
    </location>
</feature>
<evidence type="ECO:0000313" key="6">
    <source>
        <dbReference type="EMBL" id="CAC5410668.1"/>
    </source>
</evidence>
<dbReference type="InterPro" id="IPR027417">
    <property type="entry name" value="P-loop_NTPase"/>
</dbReference>
<keyword evidence="2 3" id="KW-0040">ANK repeat</keyword>
<feature type="repeat" description="ANK" evidence="3">
    <location>
        <begin position="1463"/>
        <end position="1495"/>
    </location>
</feature>
<organism evidence="6 7">
    <name type="scientific">Mytilus coruscus</name>
    <name type="common">Sea mussel</name>
    <dbReference type="NCBI Taxonomy" id="42192"/>
    <lineage>
        <taxon>Eukaryota</taxon>
        <taxon>Metazoa</taxon>
        <taxon>Spiralia</taxon>
        <taxon>Lophotrochozoa</taxon>
        <taxon>Mollusca</taxon>
        <taxon>Bivalvia</taxon>
        <taxon>Autobranchia</taxon>
        <taxon>Pteriomorphia</taxon>
        <taxon>Mytilida</taxon>
        <taxon>Mytiloidea</taxon>
        <taxon>Mytilidae</taxon>
        <taxon>Mytilinae</taxon>
        <taxon>Mytilus</taxon>
    </lineage>
</organism>
<dbReference type="Gene3D" id="3.40.50.300">
    <property type="entry name" value="P-loop containing nucleotide triphosphate hydrolases"/>
    <property type="match status" value="1"/>
</dbReference>
<feature type="region of interest" description="Disordered" evidence="4">
    <location>
        <begin position="984"/>
        <end position="1008"/>
    </location>
</feature>
<dbReference type="Pfam" id="PF13637">
    <property type="entry name" value="Ank_4"/>
    <property type="match status" value="3"/>
</dbReference>
<feature type="repeat" description="ANK" evidence="3">
    <location>
        <begin position="812"/>
        <end position="844"/>
    </location>
</feature>
<reference evidence="6 7" key="1">
    <citation type="submission" date="2020-06" db="EMBL/GenBank/DDBJ databases">
        <authorList>
            <person name="Li R."/>
            <person name="Bekaert M."/>
        </authorList>
    </citation>
    <scope>NUCLEOTIDE SEQUENCE [LARGE SCALE GENOMIC DNA]</scope>
    <source>
        <strain evidence="7">wild</strain>
    </source>
</reference>
<dbReference type="PROSITE" id="PS50297">
    <property type="entry name" value="ANK_REP_REGION"/>
    <property type="match status" value="13"/>
</dbReference>
<evidence type="ECO:0000256" key="3">
    <source>
        <dbReference type="PROSITE-ProRule" id="PRU00023"/>
    </source>
</evidence>
<feature type="repeat" description="ANK" evidence="3">
    <location>
        <begin position="746"/>
        <end position="778"/>
    </location>
</feature>
<feature type="repeat" description="ANK" evidence="3">
    <location>
        <begin position="908"/>
        <end position="940"/>
    </location>
</feature>
<feature type="repeat" description="ANK" evidence="3">
    <location>
        <begin position="714"/>
        <end position="746"/>
    </location>
</feature>
<feature type="repeat" description="ANK" evidence="3">
    <location>
        <begin position="1018"/>
        <end position="1050"/>
    </location>
</feature>
<keyword evidence="1" id="KW-0677">Repeat</keyword>
<feature type="repeat" description="ANK" evidence="3">
    <location>
        <begin position="1389"/>
        <end position="1421"/>
    </location>
</feature>
<feature type="domain" description="Novel STAND NTPase 3" evidence="5">
    <location>
        <begin position="324"/>
        <end position="475"/>
    </location>
</feature>
<dbReference type="PROSITE" id="PS50088">
    <property type="entry name" value="ANK_REPEAT"/>
    <property type="match status" value="16"/>
</dbReference>
<evidence type="ECO:0000313" key="7">
    <source>
        <dbReference type="Proteomes" id="UP000507470"/>
    </source>
</evidence>
<dbReference type="Proteomes" id="UP000507470">
    <property type="component" value="Unassembled WGS sequence"/>
</dbReference>
<dbReference type="PRINTS" id="PR01415">
    <property type="entry name" value="ANKYRIN"/>
</dbReference>
<accession>A0A6J8DPY6</accession>
<feature type="repeat" description="ANK" evidence="3">
    <location>
        <begin position="1663"/>
        <end position="1683"/>
    </location>
</feature>
<keyword evidence="7" id="KW-1185">Reference proteome</keyword>
<dbReference type="SUPFAM" id="SSF52540">
    <property type="entry name" value="P-loop containing nucleoside triphosphate hydrolases"/>
    <property type="match status" value="1"/>
</dbReference>
<dbReference type="SUPFAM" id="SSF48403">
    <property type="entry name" value="Ankyrin repeat"/>
    <property type="match status" value="4"/>
</dbReference>
<proteinExistence type="predicted"/>
<evidence type="ECO:0000256" key="1">
    <source>
        <dbReference type="ARBA" id="ARBA00022737"/>
    </source>
</evidence>
<feature type="repeat" description="ANK" evidence="3">
    <location>
        <begin position="1534"/>
        <end position="1566"/>
    </location>
</feature>
<feature type="repeat" description="ANK" evidence="3">
    <location>
        <begin position="1143"/>
        <end position="1175"/>
    </location>
</feature>
<dbReference type="InterPro" id="IPR049050">
    <property type="entry name" value="nSTAND3"/>
</dbReference>
<dbReference type="CDD" id="cd01983">
    <property type="entry name" value="SIMIBI"/>
    <property type="match status" value="1"/>
</dbReference>
<sequence length="1751" mass="200124">MATQTPIKSSIPVDLERRICEIKHPSHTGPPGDLEDQKKRWLVVGICLHSILSPALRKYVEPVVTNLYNSLKLSDQIDLQTYQGHLRTYGVGNIYLNYEPINNNKTTHGYRTVCYDYKVQNAVDLSKLFLQTSMVHYTAFNESCDSSALLGMIISIDKFPVNVQTASRNVRLAIRNPWAHCNFTEWDTVKFNLSLQTIEDFIYLLNLNRVEESQIIGELNKWRTNGTSFCQGTTTGLELVDNIRQEIQALVEYADVICKSGDIEFSRVQTELIEMGTKLSQNNERILKLENTVASQGKILLEYESLYDADIPEIERWKQNSKDFIKTDIFTDIFEIFEDKHCVLLSGVSGMGKTLIAQNLALQLCYEKGYRIVPCSNVKDIKKRFKDNIRQVFFIDDIFGKYTANIKYIENWMRIEDFVKYILAKGLSKVLATCRTEIFKQENVKKVIKSFQEPFDLTGNYSTEDKVKIARKYLKENDRLLTDIVIKKEFSPLMCFLFTQHDVFDVNEFLNSPYKMFSDEWDKLKIFDREKFCVLLLCVIYNGTIDETNFDVINNLEIEEEMKFKIIFDCCRLGRDTPLSAIKDKLDACVDTYFIKVNKEYKVIHDKMFDFLCNYFGKSLVAPILKFADDKLISERVQLESIQKAQGEFTIIISSTDEQKYLDRLKMDLENGKIHWCLNNVQMIYKEYREKLLDVMKDLDDDVKRRCIDTKDENGINAFIISCMRGYEELVDLFISVGADVDAQNGWFTPLTAACREGHLRTVEILFDKGSNINKTNINRETPIYTACFGGHYSLVKQLIDKHADMNLRNKYNRTPLYVSCLSGHESIAGLLIDEGANVCECSDSLIVASHGGYDKIVEKLILKEDCCINSVDLNGKTALFIACEEGYTRIVKLIIDNNADIFKVDNDGKTPLHAACYVGNNDIVRMLINKDADVNMLDVDLETPLHKACRKGSEDVIITLLDYGADINHPNRDAHTPIHLAKTEGKDKIGPNKDSNVTENKKDKLQKQDTTRNLIRNGWTPLYEACVQGDIETFKSLIKNRANVNMQTNFGEMPLVAACQQGHGFLIQMLLEERADINQALYCAVQKDCDRAVKILLYKGGDLGYKGVDGKSLIKLACEHGSIKAIKILSVKGADFTEIDVNGRTLIHVACNKNSVDLIQFLIDKGLDLGIPDKNGRFALFVSIDKGFYDLSKYLVQKKCPIAIPEEDTKTALISVFESGNKELSKLLVSNGYTDNLLHFNETMLYHAYKLGLYENVEILRRYGADIKKEYEYGYTPMILADIGGNDDLSENLHNQIYSNYLRSPCISNIRTGIVYISDREDNDTFKDVLIREKCDLETASSCRLEEYEDLFQACMYGNIKPPIRGMLPGMQINFFFKPTDPSVSIWFEQTPLCLAIRRGHTKVCKFLLRHGVNVNLTFEEWSTKNDVSLSMTIRYGYSPLFAACQRKYNDIVDMLIERGANLNKALYDACREGYLNTVQFLLQKGADVNSIGRYGHTALYGACIGGYSTIVKFLIDQGSVVDTQVQRTHILDEITCLHAAYLCGNHDIVQLLIKRGASVDTVDNFGRTLLHKASSDGNYKIVEILMDKGVDINASELCCSTPLIACLLENIEDNHEENYFDRHMGKYNLYEYFGQIHEDYPDHLYEHCDHFGSKYKLLTENHYKVIQLLIENGADINKADKKDRTPLSLAKKIGDVKLTEMLLPKELLPIVENNLQGRNQVCRKRRRRNSKKKVNINKMKLNRIGRFFV</sequence>
<feature type="repeat" description="ANK" evidence="3">
    <location>
        <begin position="1496"/>
        <end position="1528"/>
    </location>
</feature>
<dbReference type="Pfam" id="PF00023">
    <property type="entry name" value="Ank"/>
    <property type="match status" value="1"/>
</dbReference>
<dbReference type="Pfam" id="PF20720">
    <property type="entry name" value="nSTAND3"/>
    <property type="match status" value="1"/>
</dbReference>
<dbReference type="InterPro" id="IPR002110">
    <property type="entry name" value="Ankyrin_rpt"/>
</dbReference>
<dbReference type="EMBL" id="CACVKT020007786">
    <property type="protein sequence ID" value="CAC5410668.1"/>
    <property type="molecule type" value="Genomic_DNA"/>
</dbReference>
<dbReference type="Pfam" id="PF12796">
    <property type="entry name" value="Ank_2"/>
    <property type="match status" value="6"/>
</dbReference>
<dbReference type="InterPro" id="IPR036770">
    <property type="entry name" value="Ankyrin_rpt-contain_sf"/>
</dbReference>
<dbReference type="OrthoDB" id="5988093at2759"/>
<gene>
    <name evidence="6" type="ORF">MCOR_43837</name>
</gene>
<feature type="repeat" description="ANK" evidence="3">
    <location>
        <begin position="875"/>
        <end position="907"/>
    </location>
</feature>
<dbReference type="PANTHER" id="PTHR24198">
    <property type="entry name" value="ANKYRIN REPEAT AND PROTEIN KINASE DOMAIN-CONTAINING PROTEIN"/>
    <property type="match status" value="1"/>
</dbReference>
<feature type="repeat" description="ANK" evidence="3">
    <location>
        <begin position="1567"/>
        <end position="1599"/>
    </location>
</feature>
<dbReference type="PANTHER" id="PTHR24198:SF165">
    <property type="entry name" value="ANKYRIN REPEAT-CONTAINING PROTEIN-RELATED"/>
    <property type="match status" value="1"/>
</dbReference>
<name>A0A6J8DPY6_MYTCO</name>
<evidence type="ECO:0000256" key="2">
    <source>
        <dbReference type="ARBA" id="ARBA00023043"/>
    </source>
</evidence>
<feature type="repeat" description="ANK" evidence="3">
    <location>
        <begin position="1437"/>
        <end position="1465"/>
    </location>
</feature>
<evidence type="ECO:0000259" key="5">
    <source>
        <dbReference type="Pfam" id="PF20720"/>
    </source>
</evidence>
<evidence type="ECO:0000256" key="4">
    <source>
        <dbReference type="SAM" id="MobiDB-lite"/>
    </source>
</evidence>
<feature type="repeat" description="ANK" evidence="3">
    <location>
        <begin position="779"/>
        <end position="811"/>
    </location>
</feature>